<reference evidence="3 4" key="1">
    <citation type="submission" date="2019-03" db="EMBL/GenBank/DDBJ databases">
        <title>Genomic Encyclopedia of Type Strains, Phase IV (KMG-IV): sequencing the most valuable type-strain genomes for metagenomic binning, comparative biology and taxonomic classification.</title>
        <authorList>
            <person name="Goeker M."/>
        </authorList>
    </citation>
    <scope>NUCLEOTIDE SEQUENCE [LARGE SCALE GENOMIC DNA]</scope>
    <source>
        <strain evidence="3 4">DSM 45361</strain>
    </source>
</reference>
<dbReference type="Proteomes" id="UP000295444">
    <property type="component" value="Unassembled WGS sequence"/>
</dbReference>
<dbReference type="PANTHER" id="PTHR43674:SF2">
    <property type="entry name" value="BETA-UREIDOPROPIONASE"/>
    <property type="match status" value="1"/>
</dbReference>
<dbReference type="PROSITE" id="PS50263">
    <property type="entry name" value="CN_HYDROLASE"/>
    <property type="match status" value="1"/>
</dbReference>
<dbReference type="EMBL" id="SNXZ01000002">
    <property type="protein sequence ID" value="TDQ01508.1"/>
    <property type="molecule type" value="Genomic_DNA"/>
</dbReference>
<protein>
    <submittedName>
        <fullName evidence="3">Putative amidohydrolase</fullName>
    </submittedName>
</protein>
<feature type="domain" description="CN hydrolase" evidence="2">
    <location>
        <begin position="5"/>
        <end position="275"/>
    </location>
</feature>
<sequence>MIKPYKAALIQQETRVIVDPKDRDDIIDQNLNRIFELLQWTFNRVGEVRLGMISEYSIIGQYRPRDVDEWLALAETIPGPVTDRIAEQCRRLGVYFMGNLYERDDSWPGRLWNTNFIIDPNGEIILKYRKNNGPNNLNTVYTGPGDVYTEYTERYGNLSMFPVVDTEIGVLGTLTCTDIIFPEMSRALALQGAEVLLHPTAEPWSDVDAKWDIFRRSRAYENLAYFLSCCAGAFVGSDRPRNGYRGHSQIIDHLGNQVSVAAGSGEAVCVGTIDVDAIREIRTKKPTESGHEWNQLVELRTDLFAEVYRQAGRWPNDGWKDSLLRSTKETRQLAREIIDKLVGTGKLKQSGYDEFAALTEKASHG</sequence>
<dbReference type="AlphaFoldDB" id="A0A4R6SKE2"/>
<evidence type="ECO:0000313" key="4">
    <source>
        <dbReference type="Proteomes" id="UP000295444"/>
    </source>
</evidence>
<dbReference type="InterPro" id="IPR036526">
    <property type="entry name" value="C-N_Hydrolase_sf"/>
</dbReference>
<evidence type="ECO:0000256" key="1">
    <source>
        <dbReference type="ARBA" id="ARBA00022801"/>
    </source>
</evidence>
<gene>
    <name evidence="3" type="ORF">EV186_1021377</name>
</gene>
<name>A0A4R6SKE2_LABRH</name>
<evidence type="ECO:0000313" key="3">
    <source>
        <dbReference type="EMBL" id="TDQ01508.1"/>
    </source>
</evidence>
<proteinExistence type="predicted"/>
<dbReference type="Gene3D" id="3.60.110.10">
    <property type="entry name" value="Carbon-nitrogen hydrolase"/>
    <property type="match status" value="1"/>
</dbReference>
<evidence type="ECO:0000259" key="2">
    <source>
        <dbReference type="PROSITE" id="PS50263"/>
    </source>
</evidence>
<dbReference type="InterPro" id="IPR050345">
    <property type="entry name" value="Aliph_Amidase/BUP"/>
</dbReference>
<dbReference type="InterPro" id="IPR003010">
    <property type="entry name" value="C-N_Hydrolase"/>
</dbReference>
<organism evidence="3 4">
    <name type="scientific">Labedaea rhizosphaerae</name>
    <dbReference type="NCBI Taxonomy" id="598644"/>
    <lineage>
        <taxon>Bacteria</taxon>
        <taxon>Bacillati</taxon>
        <taxon>Actinomycetota</taxon>
        <taxon>Actinomycetes</taxon>
        <taxon>Pseudonocardiales</taxon>
        <taxon>Pseudonocardiaceae</taxon>
        <taxon>Labedaea</taxon>
    </lineage>
</organism>
<accession>A0A4R6SKE2</accession>
<dbReference type="PANTHER" id="PTHR43674">
    <property type="entry name" value="NITRILASE C965.09-RELATED"/>
    <property type="match status" value="1"/>
</dbReference>
<dbReference type="SUPFAM" id="SSF56317">
    <property type="entry name" value="Carbon-nitrogen hydrolase"/>
    <property type="match status" value="1"/>
</dbReference>
<keyword evidence="1 3" id="KW-0378">Hydrolase</keyword>
<keyword evidence="4" id="KW-1185">Reference proteome</keyword>
<dbReference type="GO" id="GO:0016811">
    <property type="term" value="F:hydrolase activity, acting on carbon-nitrogen (but not peptide) bonds, in linear amides"/>
    <property type="evidence" value="ECO:0007669"/>
    <property type="project" value="TreeGrafter"/>
</dbReference>
<dbReference type="RefSeq" id="WP_166659196.1">
    <property type="nucleotide sequence ID" value="NZ_SNXZ01000002.1"/>
</dbReference>
<dbReference type="Pfam" id="PF00795">
    <property type="entry name" value="CN_hydrolase"/>
    <property type="match status" value="1"/>
</dbReference>
<comment type="caution">
    <text evidence="3">The sequence shown here is derived from an EMBL/GenBank/DDBJ whole genome shotgun (WGS) entry which is preliminary data.</text>
</comment>